<proteinExistence type="predicted"/>
<name>A0ABQ9H751_9NEOP</name>
<keyword evidence="2" id="KW-1185">Reference proteome</keyword>
<evidence type="ECO:0000313" key="1">
    <source>
        <dbReference type="EMBL" id="KAJ8880126.1"/>
    </source>
</evidence>
<dbReference type="Proteomes" id="UP001159363">
    <property type="component" value="Chromosome 5"/>
</dbReference>
<dbReference type="EMBL" id="JARBHB010000006">
    <property type="protein sequence ID" value="KAJ8880126.1"/>
    <property type="molecule type" value="Genomic_DNA"/>
</dbReference>
<evidence type="ECO:0000313" key="2">
    <source>
        <dbReference type="Proteomes" id="UP001159363"/>
    </source>
</evidence>
<accession>A0ABQ9H751</accession>
<sequence length="76" mass="8844">MEIVRDIPRTCWKSLHFHGSKTCYLTSHFSWIMFLFTGPKPLRPLWTMLDWLRKAQPLATKSSVIAHPLDISYGAL</sequence>
<gene>
    <name evidence="1" type="ORF">PR048_016589</name>
</gene>
<comment type="caution">
    <text evidence="1">The sequence shown here is derived from an EMBL/GenBank/DDBJ whole genome shotgun (WGS) entry which is preliminary data.</text>
</comment>
<protein>
    <submittedName>
        <fullName evidence="1">Uncharacterized protein</fullName>
    </submittedName>
</protein>
<reference evidence="1 2" key="1">
    <citation type="submission" date="2023-02" db="EMBL/GenBank/DDBJ databases">
        <title>LHISI_Scaffold_Assembly.</title>
        <authorList>
            <person name="Stuart O.P."/>
            <person name="Cleave R."/>
            <person name="Magrath M.J.L."/>
            <person name="Mikheyev A.S."/>
        </authorList>
    </citation>
    <scope>NUCLEOTIDE SEQUENCE [LARGE SCALE GENOMIC DNA]</scope>
    <source>
        <strain evidence="1">Daus_M_001</strain>
        <tissue evidence="1">Leg muscle</tissue>
    </source>
</reference>
<organism evidence="1 2">
    <name type="scientific">Dryococelus australis</name>
    <dbReference type="NCBI Taxonomy" id="614101"/>
    <lineage>
        <taxon>Eukaryota</taxon>
        <taxon>Metazoa</taxon>
        <taxon>Ecdysozoa</taxon>
        <taxon>Arthropoda</taxon>
        <taxon>Hexapoda</taxon>
        <taxon>Insecta</taxon>
        <taxon>Pterygota</taxon>
        <taxon>Neoptera</taxon>
        <taxon>Polyneoptera</taxon>
        <taxon>Phasmatodea</taxon>
        <taxon>Verophasmatodea</taxon>
        <taxon>Anareolatae</taxon>
        <taxon>Phasmatidae</taxon>
        <taxon>Eurycanthinae</taxon>
        <taxon>Dryococelus</taxon>
    </lineage>
</organism>